<dbReference type="KEGG" id="cpat:CLPA_c04060"/>
<proteinExistence type="predicted"/>
<gene>
    <name evidence="2" type="ORF">CLPA_c04060</name>
    <name evidence="3" type="ORF">CP6013_02742</name>
</gene>
<dbReference type="AlphaFoldDB" id="A0A0H3IYC2"/>
<dbReference type="GeneID" id="93072647"/>
<evidence type="ECO:0000313" key="4">
    <source>
        <dbReference type="Proteomes" id="UP000028042"/>
    </source>
</evidence>
<dbReference type="EMBL" id="JPGY02000001">
    <property type="protein sequence ID" value="KRU13494.1"/>
    <property type="molecule type" value="Genomic_DNA"/>
</dbReference>
<reference evidence="2 5" key="1">
    <citation type="journal article" date="2015" name="Genome Announc.">
        <title>Complete Genome Sequence of the Nitrogen-Fixing and Solvent-Producing Clostridium pasteurianum DSM 525.</title>
        <authorList>
            <person name="Poehlein A."/>
            <person name="Grosse-Honebrink A."/>
            <person name="Zhang Y."/>
            <person name="Minton N.P."/>
            <person name="Daniel R."/>
        </authorList>
    </citation>
    <scope>NUCLEOTIDE SEQUENCE [LARGE SCALE GENOMIC DNA]</scope>
    <source>
        <strain evidence="2">DSM 525</strain>
        <strain evidence="5">DSM 525 / ATCC 6013</strain>
    </source>
</reference>
<keyword evidence="1" id="KW-1133">Transmembrane helix</keyword>
<organism evidence="2 5">
    <name type="scientific">Clostridium pasteurianum DSM 525 = ATCC 6013</name>
    <dbReference type="NCBI Taxonomy" id="1262449"/>
    <lineage>
        <taxon>Bacteria</taxon>
        <taxon>Bacillati</taxon>
        <taxon>Bacillota</taxon>
        <taxon>Clostridia</taxon>
        <taxon>Eubacteriales</taxon>
        <taxon>Clostridiaceae</taxon>
        <taxon>Clostridium</taxon>
    </lineage>
</organism>
<protein>
    <submittedName>
        <fullName evidence="2">Uncharacterized protein</fullName>
    </submittedName>
</protein>
<keyword evidence="1" id="KW-0472">Membrane</keyword>
<name>A0A0H3IYC2_CLOPA</name>
<keyword evidence="5" id="KW-1185">Reference proteome</keyword>
<dbReference type="PATRIC" id="fig|1262449.3.peg.298"/>
<accession>A0A0H3IYC2</accession>
<reference evidence="3 4" key="3">
    <citation type="journal article" name="Genome Announc.">
        <title>Improved Draft Genome Sequence of Clostridium pasteurianum Strain ATCC 6013 (DSM 525) Using a Hybrid Next-Generation Sequencing Approach.</title>
        <authorList>
            <person name="Pyne M.E."/>
            <person name="Utturkar S."/>
            <person name="Brown S.D."/>
            <person name="Moo-Young M."/>
            <person name="Chung D.A."/>
            <person name="Chou C.P."/>
        </authorList>
    </citation>
    <scope>NUCLEOTIDE SEQUENCE [LARGE SCALE GENOMIC DNA]</scope>
    <source>
        <strain evidence="3 4">ATCC 6013</strain>
    </source>
</reference>
<dbReference type="RefSeq" id="WP_003441096.1">
    <property type="nucleotide sequence ID" value="NZ_ANZB01000001.1"/>
</dbReference>
<evidence type="ECO:0000313" key="5">
    <source>
        <dbReference type="Proteomes" id="UP000030905"/>
    </source>
</evidence>
<sequence length="86" mass="9792">MKRRSIVLWKRIVLMLSAAGLCITGVWFNIMIITLFGLILWIISTVVNVIYSNKDYNSLIEESGSKKADNKVKFTVIKGSKEKKEV</sequence>
<evidence type="ECO:0000313" key="3">
    <source>
        <dbReference type="EMBL" id="KRU13494.1"/>
    </source>
</evidence>
<dbReference type="Proteomes" id="UP000028042">
    <property type="component" value="Unassembled WGS sequence"/>
</dbReference>
<feature type="transmembrane region" description="Helical" evidence="1">
    <location>
        <begin position="12"/>
        <end position="43"/>
    </location>
</feature>
<dbReference type="Proteomes" id="UP000030905">
    <property type="component" value="Chromosome"/>
</dbReference>
<dbReference type="KEGG" id="cpae:CPAST_c04060"/>
<evidence type="ECO:0000313" key="2">
    <source>
        <dbReference type="EMBL" id="AJA50494.1"/>
    </source>
</evidence>
<reference evidence="3" key="2">
    <citation type="submission" date="2015-10" db="EMBL/GenBank/DDBJ databases">
        <title>Improved Draft Genome Sequence of Clostridium pasteurianum Strain ATCC 6013 (DSM 525) Using a Hybrid Next-Generation Sequencing Approach.</title>
        <authorList>
            <person name="Pyne M.E."/>
            <person name="Utturkar S.M."/>
            <person name="Brown S.D."/>
            <person name="Moo-Young M."/>
            <person name="Chung D.A."/>
            <person name="Chou P.C."/>
        </authorList>
    </citation>
    <scope>NUCLEOTIDE SEQUENCE</scope>
    <source>
        <strain evidence="3">ATCC 6013</strain>
    </source>
</reference>
<keyword evidence="1" id="KW-0812">Transmembrane</keyword>
<evidence type="ECO:0000256" key="1">
    <source>
        <dbReference type="SAM" id="Phobius"/>
    </source>
</evidence>
<dbReference type="EMBL" id="CP009268">
    <property type="protein sequence ID" value="AJA50494.1"/>
    <property type="molecule type" value="Genomic_DNA"/>
</dbReference>